<comment type="cofactor">
    <cofactor evidence="1 9">
        <name>(R)-lipoate</name>
        <dbReference type="ChEBI" id="CHEBI:83088"/>
    </cofactor>
</comment>
<dbReference type="InParanoid" id="E4WSJ8"/>
<dbReference type="SUPFAM" id="SSF52777">
    <property type="entry name" value="CoA-dependent acyltransferases"/>
    <property type="match status" value="1"/>
</dbReference>
<dbReference type="FunFam" id="3.30.559.10:FF:000027">
    <property type="entry name" value="Dihydrolipoamide acetyltransferase component of pyruvate dehydrogenase complex"/>
    <property type="match status" value="1"/>
</dbReference>
<dbReference type="GO" id="GO:0031405">
    <property type="term" value="F:lipoic acid binding"/>
    <property type="evidence" value="ECO:0007669"/>
    <property type="project" value="TreeGrafter"/>
</dbReference>
<evidence type="ECO:0000256" key="1">
    <source>
        <dbReference type="ARBA" id="ARBA00001938"/>
    </source>
</evidence>
<dbReference type="FunFam" id="2.40.50.100:FF:000013">
    <property type="entry name" value="Dihydrolipoamide acetyltransferase component of pyruvate dehydrogenase complex"/>
    <property type="match status" value="1"/>
</dbReference>
<comment type="similarity">
    <text evidence="3 9">Belongs to the 2-oxoacid dehydrogenase family.</text>
</comment>
<dbReference type="OrthoDB" id="202158at2759"/>
<keyword evidence="8 9" id="KW-0012">Acyltransferase</keyword>
<keyword evidence="7" id="KW-0496">Mitochondrion</keyword>
<feature type="region of interest" description="Disordered" evidence="10">
    <location>
        <begin position="136"/>
        <end position="160"/>
    </location>
</feature>
<evidence type="ECO:0000256" key="10">
    <source>
        <dbReference type="SAM" id="MobiDB-lite"/>
    </source>
</evidence>
<evidence type="ECO:0000256" key="2">
    <source>
        <dbReference type="ARBA" id="ARBA00004305"/>
    </source>
</evidence>
<sequence length="470" mass="51214">MLSRFARLRKVARTLSVASPRLNQQIILRRSLATTSSTPKIIQFALSDIGEGTKEVVVKEWYVKVGQVVEEFDELVEVQSDKANVDITSRYAGKIVKIHYEIDDVAQVGDPLVDIEIEGDDDEEPIDNYVDHTESAASDDAVLTKSEEKPHKAGNKVKASPAVRKIAKNNNVDLSLVTPTGKGGTITKEDIEEFMAGPAPAPTPVPPAVQIAHGSAPVAAPKPIKQMPVRTQAASTGGSRTESLGPIAKAMQKSMNEALKIPHFGYNEEYDVTNLVELRKVLKPLAAEYGIKLSYMPFIIKAVSLALSESPILNSSLSPDGSQIIYHEDHNIGFATDTPHGLLVPNIKQVQNLSILEVAQELNRLHQAGLDNKLKPTDIQGGTFSLSNIGAIGGTYAKPVILVPQVAIGAIGKIQRLPRFGPNDEIVARHLTYISWTADHRIIEGAQMARFSNKLKQYLEEPGSMMLHLR</sequence>
<dbReference type="EC" id="2.3.1.-" evidence="9"/>
<feature type="domain" description="Lipoyl-binding" evidence="11">
    <location>
        <begin position="41"/>
        <end position="116"/>
    </location>
</feature>
<dbReference type="Proteomes" id="UP000001307">
    <property type="component" value="Unassembled WGS sequence"/>
</dbReference>
<keyword evidence="5 9" id="KW-0450">Lipoyl</keyword>
<keyword evidence="4 9" id="KW-0808">Transferase</keyword>
<dbReference type="PROSITE" id="PS00189">
    <property type="entry name" value="LIPOYL"/>
    <property type="match status" value="1"/>
</dbReference>
<keyword evidence="14" id="KW-1185">Reference proteome</keyword>
<comment type="subcellular location">
    <subcellularLocation>
        <location evidence="2">Mitochondrion matrix</location>
    </subcellularLocation>
</comment>
<dbReference type="GO" id="GO:0016407">
    <property type="term" value="F:acetyltransferase activity"/>
    <property type="evidence" value="ECO:0007669"/>
    <property type="project" value="TreeGrafter"/>
</dbReference>
<dbReference type="AlphaFoldDB" id="E4WSJ8"/>
<dbReference type="FunCoup" id="E4WSJ8">
    <property type="interactions" value="441"/>
</dbReference>
<evidence type="ECO:0000256" key="9">
    <source>
        <dbReference type="RuleBase" id="RU003423"/>
    </source>
</evidence>
<dbReference type="Pfam" id="PF02817">
    <property type="entry name" value="E3_binding"/>
    <property type="match status" value="1"/>
</dbReference>
<dbReference type="InterPro" id="IPR001078">
    <property type="entry name" value="2-oxoacid_DH_actylTfrase"/>
</dbReference>
<dbReference type="EMBL" id="FN653015">
    <property type="protein sequence ID" value="CBY20731.1"/>
    <property type="molecule type" value="Genomic_DNA"/>
</dbReference>
<dbReference type="Gene3D" id="2.40.50.100">
    <property type="match status" value="1"/>
</dbReference>
<evidence type="ECO:0000256" key="7">
    <source>
        <dbReference type="ARBA" id="ARBA00023128"/>
    </source>
</evidence>
<dbReference type="PANTHER" id="PTHR43178:SF5">
    <property type="entry name" value="LIPOAMIDE ACYLTRANSFERASE COMPONENT OF BRANCHED-CHAIN ALPHA-KETO ACID DEHYDROGENASE COMPLEX, MITOCHONDRIAL"/>
    <property type="match status" value="1"/>
</dbReference>
<feature type="domain" description="Peripheral subunit-binding (PSBD)" evidence="12">
    <location>
        <begin position="158"/>
        <end position="195"/>
    </location>
</feature>
<dbReference type="InterPro" id="IPR050743">
    <property type="entry name" value="2-oxoacid_DH_E2_comp"/>
</dbReference>
<dbReference type="GO" id="GO:0005759">
    <property type="term" value="C:mitochondrial matrix"/>
    <property type="evidence" value="ECO:0007669"/>
    <property type="project" value="UniProtKB-SubCell"/>
</dbReference>
<evidence type="ECO:0000256" key="8">
    <source>
        <dbReference type="ARBA" id="ARBA00023315"/>
    </source>
</evidence>
<dbReference type="Gene3D" id="3.30.559.10">
    <property type="entry name" value="Chloramphenicol acetyltransferase-like domain"/>
    <property type="match status" value="1"/>
</dbReference>
<evidence type="ECO:0000256" key="3">
    <source>
        <dbReference type="ARBA" id="ARBA00007317"/>
    </source>
</evidence>
<evidence type="ECO:0000256" key="5">
    <source>
        <dbReference type="ARBA" id="ARBA00022823"/>
    </source>
</evidence>
<evidence type="ECO:0000259" key="11">
    <source>
        <dbReference type="PROSITE" id="PS50968"/>
    </source>
</evidence>
<dbReference type="InterPro" id="IPR011053">
    <property type="entry name" value="Single_hybrid_motif"/>
</dbReference>
<dbReference type="InterPro" id="IPR004167">
    <property type="entry name" value="PSBD"/>
</dbReference>
<dbReference type="InterPro" id="IPR003016">
    <property type="entry name" value="2-oxoA_DH_lipoyl-BS"/>
</dbReference>
<dbReference type="PROSITE" id="PS51826">
    <property type="entry name" value="PSBD"/>
    <property type="match status" value="1"/>
</dbReference>
<dbReference type="SUPFAM" id="SSF47005">
    <property type="entry name" value="Peripheral subunit-binding domain of 2-oxo acid dehydrogenase complex"/>
    <property type="match status" value="1"/>
</dbReference>
<dbReference type="Gene3D" id="4.10.320.10">
    <property type="entry name" value="E3-binding domain"/>
    <property type="match status" value="1"/>
</dbReference>
<dbReference type="SUPFAM" id="SSF51230">
    <property type="entry name" value="Single hybrid motif"/>
    <property type="match status" value="1"/>
</dbReference>
<dbReference type="Pfam" id="PF00198">
    <property type="entry name" value="2-oxoacid_dh"/>
    <property type="match status" value="1"/>
</dbReference>
<dbReference type="Pfam" id="PF00364">
    <property type="entry name" value="Biotin_lipoyl"/>
    <property type="match status" value="1"/>
</dbReference>
<organism evidence="13">
    <name type="scientific">Oikopleura dioica</name>
    <name type="common">Tunicate</name>
    <dbReference type="NCBI Taxonomy" id="34765"/>
    <lineage>
        <taxon>Eukaryota</taxon>
        <taxon>Metazoa</taxon>
        <taxon>Chordata</taxon>
        <taxon>Tunicata</taxon>
        <taxon>Appendicularia</taxon>
        <taxon>Copelata</taxon>
        <taxon>Oikopleuridae</taxon>
        <taxon>Oikopleura</taxon>
    </lineage>
</organism>
<evidence type="ECO:0000313" key="13">
    <source>
        <dbReference type="EMBL" id="CBY20731.1"/>
    </source>
</evidence>
<dbReference type="InterPro" id="IPR023213">
    <property type="entry name" value="CAT-like_dom_sf"/>
</dbReference>
<evidence type="ECO:0000256" key="4">
    <source>
        <dbReference type="ARBA" id="ARBA00022679"/>
    </source>
</evidence>
<dbReference type="PROSITE" id="PS50968">
    <property type="entry name" value="BIOTINYL_LIPOYL"/>
    <property type="match status" value="1"/>
</dbReference>
<reference evidence="13" key="1">
    <citation type="journal article" date="2010" name="Science">
        <title>Plasticity of animal genome architecture unmasked by rapid evolution of a pelagic tunicate.</title>
        <authorList>
            <person name="Denoeud F."/>
            <person name="Henriet S."/>
            <person name="Mungpakdee S."/>
            <person name="Aury J.M."/>
            <person name="Da Silva C."/>
            <person name="Brinkmann H."/>
            <person name="Mikhaleva J."/>
            <person name="Olsen L.C."/>
            <person name="Jubin C."/>
            <person name="Canestro C."/>
            <person name="Bouquet J.M."/>
            <person name="Danks G."/>
            <person name="Poulain J."/>
            <person name="Campsteijn C."/>
            <person name="Adamski M."/>
            <person name="Cross I."/>
            <person name="Yadetie F."/>
            <person name="Muffato M."/>
            <person name="Louis A."/>
            <person name="Butcher S."/>
            <person name="Tsagkogeorga G."/>
            <person name="Konrad A."/>
            <person name="Singh S."/>
            <person name="Jensen M.F."/>
            <person name="Cong E.H."/>
            <person name="Eikeseth-Otteraa H."/>
            <person name="Noel B."/>
            <person name="Anthouard V."/>
            <person name="Porcel B.M."/>
            <person name="Kachouri-Lafond R."/>
            <person name="Nishino A."/>
            <person name="Ugolini M."/>
            <person name="Chourrout P."/>
            <person name="Nishida H."/>
            <person name="Aasland R."/>
            <person name="Huzurbazar S."/>
            <person name="Westhof E."/>
            <person name="Delsuc F."/>
            <person name="Lehrach H."/>
            <person name="Reinhardt R."/>
            <person name="Weissenbach J."/>
            <person name="Roy S.W."/>
            <person name="Artiguenave F."/>
            <person name="Postlethwait J.H."/>
            <person name="Manak J.R."/>
            <person name="Thompson E.M."/>
            <person name="Jaillon O."/>
            <person name="Du Pasquier L."/>
            <person name="Boudinot P."/>
            <person name="Liberles D.A."/>
            <person name="Volff J.N."/>
            <person name="Philippe H."/>
            <person name="Lenhard B."/>
            <person name="Roest Crollius H."/>
            <person name="Wincker P."/>
            <person name="Chourrout D."/>
        </authorList>
    </citation>
    <scope>NUCLEOTIDE SEQUENCE [LARGE SCALE GENOMIC DNA]</scope>
</reference>
<dbReference type="PANTHER" id="PTHR43178">
    <property type="entry name" value="DIHYDROLIPOAMIDE ACETYLTRANSFERASE COMPONENT OF PYRUVATE DEHYDROGENASE COMPLEX"/>
    <property type="match status" value="1"/>
</dbReference>
<keyword evidence="6" id="KW-0809">Transit peptide</keyword>
<dbReference type="InterPro" id="IPR036625">
    <property type="entry name" value="E3-bd_dom_sf"/>
</dbReference>
<dbReference type="InterPro" id="IPR000089">
    <property type="entry name" value="Biotin_lipoyl"/>
</dbReference>
<evidence type="ECO:0000259" key="12">
    <source>
        <dbReference type="PROSITE" id="PS51826"/>
    </source>
</evidence>
<proteinExistence type="inferred from homology"/>
<protein>
    <recommendedName>
        <fullName evidence="9">Dihydrolipoamide acetyltransferase component of pyruvate dehydrogenase complex</fullName>
        <ecNumber evidence="9">2.3.1.-</ecNumber>
    </recommendedName>
</protein>
<evidence type="ECO:0000313" key="14">
    <source>
        <dbReference type="Proteomes" id="UP000001307"/>
    </source>
</evidence>
<dbReference type="CDD" id="cd06849">
    <property type="entry name" value="lipoyl_domain"/>
    <property type="match status" value="1"/>
</dbReference>
<name>E4WSJ8_OIKDI</name>
<evidence type="ECO:0000256" key="6">
    <source>
        <dbReference type="ARBA" id="ARBA00022946"/>
    </source>
</evidence>
<accession>E4WSJ8</accession>
<gene>
    <name evidence="13" type="ORF">GSOID_T00000734001</name>
</gene>